<evidence type="ECO:0000313" key="2">
    <source>
        <dbReference type="Proteomes" id="UP000886523"/>
    </source>
</evidence>
<accession>A0A9P6B1C5</accession>
<reference evidence="1" key="1">
    <citation type="journal article" date="2020" name="Nat. Commun.">
        <title>Large-scale genome sequencing of mycorrhizal fungi provides insights into the early evolution of symbiotic traits.</title>
        <authorList>
            <person name="Miyauchi S."/>
            <person name="Kiss E."/>
            <person name="Kuo A."/>
            <person name="Drula E."/>
            <person name="Kohler A."/>
            <person name="Sanchez-Garcia M."/>
            <person name="Morin E."/>
            <person name="Andreopoulos B."/>
            <person name="Barry K.W."/>
            <person name="Bonito G."/>
            <person name="Buee M."/>
            <person name="Carver A."/>
            <person name="Chen C."/>
            <person name="Cichocki N."/>
            <person name="Clum A."/>
            <person name="Culley D."/>
            <person name="Crous P.W."/>
            <person name="Fauchery L."/>
            <person name="Girlanda M."/>
            <person name="Hayes R.D."/>
            <person name="Keri Z."/>
            <person name="LaButti K."/>
            <person name="Lipzen A."/>
            <person name="Lombard V."/>
            <person name="Magnuson J."/>
            <person name="Maillard F."/>
            <person name="Murat C."/>
            <person name="Nolan M."/>
            <person name="Ohm R.A."/>
            <person name="Pangilinan J."/>
            <person name="Pereira M.F."/>
            <person name="Perotto S."/>
            <person name="Peter M."/>
            <person name="Pfister S."/>
            <person name="Riley R."/>
            <person name="Sitrit Y."/>
            <person name="Stielow J.B."/>
            <person name="Szollosi G."/>
            <person name="Zifcakova L."/>
            <person name="Stursova M."/>
            <person name="Spatafora J.W."/>
            <person name="Tedersoo L."/>
            <person name="Vaario L.M."/>
            <person name="Yamada A."/>
            <person name="Yan M."/>
            <person name="Wang P."/>
            <person name="Xu J."/>
            <person name="Bruns T."/>
            <person name="Baldrian P."/>
            <person name="Vilgalys R."/>
            <person name="Dunand C."/>
            <person name="Henrissat B."/>
            <person name="Grigoriev I.V."/>
            <person name="Hibbett D."/>
            <person name="Nagy L.G."/>
            <person name="Martin F.M."/>
        </authorList>
    </citation>
    <scope>NUCLEOTIDE SEQUENCE</scope>
    <source>
        <strain evidence="1">UP504</strain>
    </source>
</reference>
<organism evidence="1 2">
    <name type="scientific">Hydnum rufescens UP504</name>
    <dbReference type="NCBI Taxonomy" id="1448309"/>
    <lineage>
        <taxon>Eukaryota</taxon>
        <taxon>Fungi</taxon>
        <taxon>Dikarya</taxon>
        <taxon>Basidiomycota</taxon>
        <taxon>Agaricomycotina</taxon>
        <taxon>Agaricomycetes</taxon>
        <taxon>Cantharellales</taxon>
        <taxon>Hydnaceae</taxon>
        <taxon>Hydnum</taxon>
    </lineage>
</organism>
<dbReference type="Proteomes" id="UP000886523">
    <property type="component" value="Unassembled WGS sequence"/>
</dbReference>
<proteinExistence type="predicted"/>
<keyword evidence="2" id="KW-1185">Reference proteome</keyword>
<protein>
    <submittedName>
        <fullName evidence="1">Uncharacterized protein</fullName>
    </submittedName>
</protein>
<dbReference type="AlphaFoldDB" id="A0A9P6B1C5"/>
<name>A0A9P6B1C5_9AGAM</name>
<comment type="caution">
    <text evidence="1">The sequence shown here is derived from an EMBL/GenBank/DDBJ whole genome shotgun (WGS) entry which is preliminary data.</text>
</comment>
<dbReference type="EMBL" id="MU128945">
    <property type="protein sequence ID" value="KAF9515869.1"/>
    <property type="molecule type" value="Genomic_DNA"/>
</dbReference>
<evidence type="ECO:0000313" key="1">
    <source>
        <dbReference type="EMBL" id="KAF9515869.1"/>
    </source>
</evidence>
<gene>
    <name evidence="1" type="ORF">BS47DRAFT_1341471</name>
</gene>
<sequence length="58" mass="6631">MWVVIPADPLICFPSPSPSLLRIFSTPLCIHLALTRIITRLPGLQPGKRIDRRRLDRL</sequence>